<dbReference type="PANTHER" id="PTHR43370">
    <property type="entry name" value="SUGAR ABC TRANSPORTER INTEGRAL MEMBRANE PROTEIN-RELATED"/>
    <property type="match status" value="1"/>
</dbReference>
<organism evidence="7 8">
    <name type="scientific">Anaerolinea thermophila</name>
    <dbReference type="NCBI Taxonomy" id="167964"/>
    <lineage>
        <taxon>Bacteria</taxon>
        <taxon>Bacillati</taxon>
        <taxon>Chloroflexota</taxon>
        <taxon>Anaerolineae</taxon>
        <taxon>Anaerolineales</taxon>
        <taxon>Anaerolineaceae</taxon>
        <taxon>Anaerolinea</taxon>
    </lineage>
</organism>
<gene>
    <name evidence="7" type="ORF">XD73_0709</name>
</gene>
<evidence type="ECO:0000256" key="6">
    <source>
        <dbReference type="SAM" id="Phobius"/>
    </source>
</evidence>
<feature type="transmembrane region" description="Helical" evidence="6">
    <location>
        <begin position="6"/>
        <end position="25"/>
    </location>
</feature>
<feature type="transmembrane region" description="Helical" evidence="6">
    <location>
        <begin position="189"/>
        <end position="206"/>
    </location>
</feature>
<dbReference type="Proteomes" id="UP000064249">
    <property type="component" value="Unassembled WGS sequence"/>
</dbReference>
<comment type="caution">
    <text evidence="7">The sequence shown here is derived from an EMBL/GenBank/DDBJ whole genome shotgun (WGS) entry which is preliminary data.</text>
</comment>
<evidence type="ECO:0000313" key="7">
    <source>
        <dbReference type="EMBL" id="KUK46410.1"/>
    </source>
</evidence>
<feature type="transmembrane region" description="Helical" evidence="6">
    <location>
        <begin position="218"/>
        <end position="237"/>
    </location>
</feature>
<feature type="transmembrane region" description="Helical" evidence="6">
    <location>
        <begin position="137"/>
        <end position="158"/>
    </location>
</feature>
<dbReference type="InterPro" id="IPR001851">
    <property type="entry name" value="ABC_transp_permease"/>
</dbReference>
<proteinExistence type="predicted"/>
<evidence type="ECO:0000256" key="5">
    <source>
        <dbReference type="ARBA" id="ARBA00023136"/>
    </source>
</evidence>
<dbReference type="CDD" id="cd06580">
    <property type="entry name" value="TM_PBP1_transp_TpRbsC_like"/>
    <property type="match status" value="1"/>
</dbReference>
<feature type="transmembrane region" description="Helical" evidence="6">
    <location>
        <begin position="61"/>
        <end position="83"/>
    </location>
</feature>
<evidence type="ECO:0000313" key="8">
    <source>
        <dbReference type="Proteomes" id="UP000064249"/>
    </source>
</evidence>
<sequence>MENSIWVGLAGVIAAGAPIVIAAVGETLTEKSGMLNLSVNGIILISAMVGFAAAYKSESLLVGYLAGMAIGALIGALLAFCTIALEQSQVAVGLVLAFLCKDLSYFLGNDFMGVNAPVIHSAPIPYLSEIPIIGRVFFNHTVVTYMSFIILIAAVIWLNRTRFGLILRSVGERPEAAYGRGIPVNKVRTIYIIMGSALVGLAGPIYSLGLKPGWKGSLTGLDGIGWIVLAITIFGGWNPVKVALGAYLFELLRWLGLIFQTSLPGIPSQVLQVAPFPLMILTLLLVNIRNAEWFDTMRRTLPPPFSHLFNNKRRNRSAAPSSLGIPFKSG</sequence>
<comment type="subcellular location">
    <subcellularLocation>
        <location evidence="1">Cell membrane</location>
        <topology evidence="1">Multi-pass membrane protein</topology>
    </subcellularLocation>
</comment>
<feature type="transmembrane region" description="Helical" evidence="6">
    <location>
        <begin position="269"/>
        <end position="288"/>
    </location>
</feature>
<name>A0A101FXQ5_9CHLR</name>
<evidence type="ECO:0000256" key="3">
    <source>
        <dbReference type="ARBA" id="ARBA00022692"/>
    </source>
</evidence>
<evidence type="ECO:0000256" key="4">
    <source>
        <dbReference type="ARBA" id="ARBA00022989"/>
    </source>
</evidence>
<feature type="transmembrane region" description="Helical" evidence="6">
    <location>
        <begin position="37"/>
        <end position="55"/>
    </location>
</feature>
<dbReference type="GO" id="GO:0005886">
    <property type="term" value="C:plasma membrane"/>
    <property type="evidence" value="ECO:0007669"/>
    <property type="project" value="UniProtKB-SubCell"/>
</dbReference>
<protein>
    <submittedName>
        <fullName evidence="7">Inner-membrane translocator</fullName>
    </submittedName>
</protein>
<keyword evidence="2" id="KW-1003">Cell membrane</keyword>
<dbReference type="GO" id="GO:0022857">
    <property type="term" value="F:transmembrane transporter activity"/>
    <property type="evidence" value="ECO:0007669"/>
    <property type="project" value="InterPro"/>
</dbReference>
<dbReference type="EMBL" id="LGFU01000030">
    <property type="protein sequence ID" value="KUK46410.1"/>
    <property type="molecule type" value="Genomic_DNA"/>
</dbReference>
<evidence type="ECO:0000256" key="2">
    <source>
        <dbReference type="ARBA" id="ARBA00022475"/>
    </source>
</evidence>
<keyword evidence="3 6" id="KW-0812">Transmembrane</keyword>
<reference evidence="7 8" key="1">
    <citation type="journal article" date="2015" name="MBio">
        <title>Genome-Resolved Metagenomic Analysis Reveals Roles for Candidate Phyla and Other Microbial Community Members in Biogeochemical Transformations in Oil Reservoirs.</title>
        <authorList>
            <person name="Hu P."/>
            <person name="Tom L."/>
            <person name="Singh A."/>
            <person name="Thomas B.C."/>
            <person name="Baker B.J."/>
            <person name="Piceno Y.M."/>
            <person name="Andersen G.L."/>
            <person name="Banfield J.F."/>
        </authorList>
    </citation>
    <scope>NUCLEOTIDE SEQUENCE [LARGE SCALE GENOMIC DNA]</scope>
    <source>
        <strain evidence="7">46_16</strain>
    </source>
</reference>
<dbReference type="Pfam" id="PF02653">
    <property type="entry name" value="BPD_transp_2"/>
    <property type="match status" value="1"/>
</dbReference>
<keyword evidence="4 6" id="KW-1133">Transmembrane helix</keyword>
<dbReference type="PANTHER" id="PTHR43370:SF2">
    <property type="entry name" value="ABC TRANSPORTER PERMEASE PROTEIN"/>
    <property type="match status" value="1"/>
</dbReference>
<accession>A0A101FXQ5</accession>
<keyword evidence="5 6" id="KW-0472">Membrane</keyword>
<dbReference type="AlphaFoldDB" id="A0A101FXQ5"/>
<evidence type="ECO:0000256" key="1">
    <source>
        <dbReference type="ARBA" id="ARBA00004651"/>
    </source>
</evidence>